<proteinExistence type="predicted"/>
<dbReference type="Proteomes" id="UP001237642">
    <property type="component" value="Unassembled WGS sequence"/>
</dbReference>
<reference evidence="1" key="1">
    <citation type="submission" date="2023-02" db="EMBL/GenBank/DDBJ databases">
        <title>Genome of toxic invasive species Heracleum sosnowskyi carries increased number of genes despite the absence of recent whole-genome duplications.</title>
        <authorList>
            <person name="Schelkunov M."/>
            <person name="Shtratnikova V."/>
            <person name="Makarenko M."/>
            <person name="Klepikova A."/>
            <person name="Omelchenko D."/>
            <person name="Novikova G."/>
            <person name="Obukhova E."/>
            <person name="Bogdanov V."/>
            <person name="Penin A."/>
            <person name="Logacheva M."/>
        </authorList>
    </citation>
    <scope>NUCLEOTIDE SEQUENCE</scope>
    <source>
        <strain evidence="1">Hsosn_3</strain>
        <tissue evidence="1">Leaf</tissue>
    </source>
</reference>
<accession>A0AAD8N2W4</accession>
<protein>
    <submittedName>
        <fullName evidence="1">Uncharacterized protein</fullName>
    </submittedName>
</protein>
<organism evidence="1 2">
    <name type="scientific">Heracleum sosnowskyi</name>
    <dbReference type="NCBI Taxonomy" id="360622"/>
    <lineage>
        <taxon>Eukaryota</taxon>
        <taxon>Viridiplantae</taxon>
        <taxon>Streptophyta</taxon>
        <taxon>Embryophyta</taxon>
        <taxon>Tracheophyta</taxon>
        <taxon>Spermatophyta</taxon>
        <taxon>Magnoliopsida</taxon>
        <taxon>eudicotyledons</taxon>
        <taxon>Gunneridae</taxon>
        <taxon>Pentapetalae</taxon>
        <taxon>asterids</taxon>
        <taxon>campanulids</taxon>
        <taxon>Apiales</taxon>
        <taxon>Apiaceae</taxon>
        <taxon>Apioideae</taxon>
        <taxon>apioid superclade</taxon>
        <taxon>Tordylieae</taxon>
        <taxon>Tordyliinae</taxon>
        <taxon>Heracleum</taxon>
    </lineage>
</organism>
<gene>
    <name evidence="1" type="ORF">POM88_013605</name>
</gene>
<name>A0AAD8N2W4_9APIA</name>
<dbReference type="EMBL" id="JAUIZM010000003">
    <property type="protein sequence ID" value="KAK1394549.1"/>
    <property type="molecule type" value="Genomic_DNA"/>
</dbReference>
<evidence type="ECO:0000313" key="1">
    <source>
        <dbReference type="EMBL" id="KAK1394549.1"/>
    </source>
</evidence>
<comment type="caution">
    <text evidence="1">The sequence shown here is derived from an EMBL/GenBank/DDBJ whole genome shotgun (WGS) entry which is preliminary data.</text>
</comment>
<keyword evidence="2" id="KW-1185">Reference proteome</keyword>
<dbReference type="AlphaFoldDB" id="A0AAD8N2W4"/>
<sequence length="105" mass="11668">MSQAMSLIPRMLKLPPLKALSLFNSSTHHSPQSVSTLLHLLLSSNLLSHAQSLLLRLLSGRVEPSISSVLDHLSPSYSYSTVLYEVIINAHVKSQFWNYGQGLLR</sequence>
<evidence type="ECO:0000313" key="2">
    <source>
        <dbReference type="Proteomes" id="UP001237642"/>
    </source>
</evidence>
<reference evidence="1" key="2">
    <citation type="submission" date="2023-05" db="EMBL/GenBank/DDBJ databases">
        <authorList>
            <person name="Schelkunov M.I."/>
        </authorList>
    </citation>
    <scope>NUCLEOTIDE SEQUENCE</scope>
    <source>
        <strain evidence="1">Hsosn_3</strain>
        <tissue evidence="1">Leaf</tissue>
    </source>
</reference>